<dbReference type="PANTHER" id="PTHR48104">
    <property type="entry name" value="METACASPASE-4"/>
    <property type="match status" value="1"/>
</dbReference>
<dbReference type="Pfam" id="PF00656">
    <property type="entry name" value="Peptidase_C14"/>
    <property type="match status" value="1"/>
</dbReference>
<sequence length="536" mass="58148">MGEVYALLVGIERYHDAGLPRLYGCRADIADAKGALAARTRRLNIMELYDDEATRVAIVNGFRTHLAQATSRDTAVFWFSGHGSFTRVPRELWHLEPDGRTMQTLVCADSRVDGRPDLLDKELGLLLDEVADSGCHVLVVLDSCHSQGATRGSDSRVRAATPSTLDTTGRVLANLVAHYARLPAGAPPHRHVTLSACRSFETAMEQPLDGTPRGVFSWALARALRRSPAGATYRELLALTRTEMEGVEASQRPQLEPATSGGQPILGGPAGPDRLMMRWGRDGWQVECGAAHGAAAGTRMTVADRGMGREVRLTGAATGHSLVEPIGWRPDRHRVYPVWVTAAPLAPVTVAGMPLPESPAVTVADDAELTIIPGPRLVDGDGTALHRWPPGTRATRIARDVAHIARWRQVWQLENFASTLRDQVHIELVGTRIRLRNHSARGLHCVLLALTDDFAISAALFPGATIAPYSVAAAAEGAPVEPRGGRTWLKLIVTTDDLDVTAYELPPIHEAWRDLRGVTTMPTSDWWATGLELPQP</sequence>
<organism evidence="3 4">
    <name type="scientific">Luedemannella helvata</name>
    <dbReference type="NCBI Taxonomy" id="349315"/>
    <lineage>
        <taxon>Bacteria</taxon>
        <taxon>Bacillati</taxon>
        <taxon>Actinomycetota</taxon>
        <taxon>Actinomycetes</taxon>
        <taxon>Micromonosporales</taxon>
        <taxon>Micromonosporaceae</taxon>
        <taxon>Luedemannella</taxon>
    </lineage>
</organism>
<accession>A0ABN2JVM3</accession>
<dbReference type="PANTHER" id="PTHR48104:SF30">
    <property type="entry name" value="METACASPASE-1"/>
    <property type="match status" value="1"/>
</dbReference>
<feature type="domain" description="Peptidase C14 caspase" evidence="2">
    <location>
        <begin position="5"/>
        <end position="257"/>
    </location>
</feature>
<name>A0ABN2JVM3_9ACTN</name>
<dbReference type="Gene3D" id="3.40.50.1460">
    <property type="match status" value="1"/>
</dbReference>
<comment type="caution">
    <text evidence="3">The sequence shown here is derived from an EMBL/GenBank/DDBJ whole genome shotgun (WGS) entry which is preliminary data.</text>
</comment>
<gene>
    <name evidence="3" type="ORF">GCM10009681_09180</name>
</gene>
<protein>
    <recommendedName>
        <fullName evidence="2">Peptidase C14 caspase domain-containing protein</fullName>
    </recommendedName>
</protein>
<evidence type="ECO:0000259" key="2">
    <source>
        <dbReference type="Pfam" id="PF00656"/>
    </source>
</evidence>
<dbReference type="InterPro" id="IPR029030">
    <property type="entry name" value="Caspase-like_dom_sf"/>
</dbReference>
<evidence type="ECO:0000313" key="3">
    <source>
        <dbReference type="EMBL" id="GAA1740483.1"/>
    </source>
</evidence>
<dbReference type="InterPro" id="IPR050452">
    <property type="entry name" value="Metacaspase"/>
</dbReference>
<evidence type="ECO:0000313" key="4">
    <source>
        <dbReference type="Proteomes" id="UP001500655"/>
    </source>
</evidence>
<proteinExistence type="predicted"/>
<dbReference type="Proteomes" id="UP001500655">
    <property type="component" value="Unassembled WGS sequence"/>
</dbReference>
<reference evidence="3 4" key="1">
    <citation type="journal article" date="2019" name="Int. J. Syst. Evol. Microbiol.">
        <title>The Global Catalogue of Microorganisms (GCM) 10K type strain sequencing project: providing services to taxonomists for standard genome sequencing and annotation.</title>
        <authorList>
            <consortium name="The Broad Institute Genomics Platform"/>
            <consortium name="The Broad Institute Genome Sequencing Center for Infectious Disease"/>
            <person name="Wu L."/>
            <person name="Ma J."/>
        </authorList>
    </citation>
    <scope>NUCLEOTIDE SEQUENCE [LARGE SCALE GENOMIC DNA]</scope>
    <source>
        <strain evidence="3 4">JCM 13249</strain>
    </source>
</reference>
<evidence type="ECO:0000256" key="1">
    <source>
        <dbReference type="SAM" id="MobiDB-lite"/>
    </source>
</evidence>
<dbReference type="EMBL" id="BAAALS010000003">
    <property type="protein sequence ID" value="GAA1740483.1"/>
    <property type="molecule type" value="Genomic_DNA"/>
</dbReference>
<dbReference type="SUPFAM" id="SSF52129">
    <property type="entry name" value="Caspase-like"/>
    <property type="match status" value="1"/>
</dbReference>
<dbReference type="RefSeq" id="WP_344077143.1">
    <property type="nucleotide sequence ID" value="NZ_BAAALS010000003.1"/>
</dbReference>
<dbReference type="InterPro" id="IPR011600">
    <property type="entry name" value="Pept_C14_caspase"/>
</dbReference>
<feature type="region of interest" description="Disordered" evidence="1">
    <location>
        <begin position="245"/>
        <end position="271"/>
    </location>
</feature>
<keyword evidence="4" id="KW-1185">Reference proteome</keyword>